<feature type="compositionally biased region" description="Low complexity" evidence="1">
    <location>
        <begin position="57"/>
        <end position="68"/>
    </location>
</feature>
<dbReference type="AlphaFoldDB" id="A0A8H3IN85"/>
<name>A0A8H3IN85_9LECA</name>
<reference evidence="2" key="1">
    <citation type="submission" date="2021-03" db="EMBL/GenBank/DDBJ databases">
        <authorList>
            <person name="Tagirdzhanova G."/>
        </authorList>
    </citation>
    <scope>NUCLEOTIDE SEQUENCE</scope>
</reference>
<feature type="compositionally biased region" description="Basic and acidic residues" evidence="1">
    <location>
        <begin position="81"/>
        <end position="98"/>
    </location>
</feature>
<feature type="compositionally biased region" description="Polar residues" evidence="1">
    <location>
        <begin position="47"/>
        <end position="56"/>
    </location>
</feature>
<feature type="region of interest" description="Disordered" evidence="1">
    <location>
        <begin position="1"/>
        <end position="69"/>
    </location>
</feature>
<keyword evidence="3" id="KW-1185">Reference proteome</keyword>
<dbReference type="OrthoDB" id="3882058at2759"/>
<evidence type="ECO:0000256" key="1">
    <source>
        <dbReference type="SAM" id="MobiDB-lite"/>
    </source>
</evidence>
<feature type="compositionally biased region" description="Low complexity" evidence="1">
    <location>
        <begin position="27"/>
        <end position="46"/>
    </location>
</feature>
<evidence type="ECO:0000313" key="3">
    <source>
        <dbReference type="Proteomes" id="UP000664169"/>
    </source>
</evidence>
<evidence type="ECO:0000313" key="2">
    <source>
        <dbReference type="EMBL" id="CAF9927190.1"/>
    </source>
</evidence>
<organism evidence="2 3">
    <name type="scientific">Gomphillus americanus</name>
    <dbReference type="NCBI Taxonomy" id="1940652"/>
    <lineage>
        <taxon>Eukaryota</taxon>
        <taxon>Fungi</taxon>
        <taxon>Dikarya</taxon>
        <taxon>Ascomycota</taxon>
        <taxon>Pezizomycotina</taxon>
        <taxon>Lecanoromycetes</taxon>
        <taxon>OSLEUM clade</taxon>
        <taxon>Ostropomycetidae</taxon>
        <taxon>Ostropales</taxon>
        <taxon>Graphidaceae</taxon>
        <taxon>Gomphilloideae</taxon>
        <taxon>Gomphillus</taxon>
    </lineage>
</organism>
<dbReference type="Proteomes" id="UP000664169">
    <property type="component" value="Unassembled WGS sequence"/>
</dbReference>
<dbReference type="EMBL" id="CAJPDQ010000026">
    <property type="protein sequence ID" value="CAF9927190.1"/>
    <property type="molecule type" value="Genomic_DNA"/>
</dbReference>
<gene>
    <name evidence="2" type="ORF">GOMPHAMPRED_004342</name>
</gene>
<feature type="region of interest" description="Disordered" evidence="1">
    <location>
        <begin position="81"/>
        <end position="100"/>
    </location>
</feature>
<feature type="compositionally biased region" description="Polar residues" evidence="1">
    <location>
        <begin position="246"/>
        <end position="268"/>
    </location>
</feature>
<feature type="region of interest" description="Disordered" evidence="1">
    <location>
        <begin position="246"/>
        <end position="276"/>
    </location>
</feature>
<accession>A0A8H3IN85</accession>
<protein>
    <submittedName>
        <fullName evidence="2">Uncharacterized protein</fullName>
    </submittedName>
</protein>
<sequence>MRSSKDLHIITPESNRMAGGQDQQIGSSPLQLQLSTSLDQTPLSPTFSLRQSSRFNSPVASSPVVRSSLDGFNKMPLAEVKEEKESGDARDQSKHLDDTTAFPDYDWLDEPLYAATDLDFVVHKRRCADGSSPSSMSSRFTGRFDSIAKKLKTKRERRTSSVTGSLHEAFVSRSRASSVRPPSIFDKGDIPPTPVCEEPIDSESIMQLEENAEEEEEEIQAARSRTPLLPPVLAVQKKVEEVIQSPLQSPSVDATPSLPQSPFDSPNPFNYLPSPPLSTKPSMASFHHRPIMPASDIPTINLTEIQDEWSARLGHENFTIAPEPYQLPAPATLVACQRLKADWELAKSNFDLHLERIGQVYSETSKVYHLTLVKWADINLRWKCYHEQALEAIPRISQETLQASFHSQDSSTLTDDTLPVSPVAPMSPVENKFPALAAGGIIGPMERIQPCTPRSCRKRSFWKFLQGVWGTVQA</sequence>
<comment type="caution">
    <text evidence="2">The sequence shown here is derived from an EMBL/GenBank/DDBJ whole genome shotgun (WGS) entry which is preliminary data.</text>
</comment>
<proteinExistence type="predicted"/>